<reference evidence="2 3" key="1">
    <citation type="journal article" date="2019" name="Sci. Rep.">
        <title>Differences in resource use lead to coexistence of seed-transmitted microbial populations.</title>
        <authorList>
            <person name="Torres-Cortes G."/>
            <person name="Garcia B.J."/>
            <person name="Compant S."/>
            <person name="Rezki S."/>
            <person name="Jones P."/>
            <person name="Preveaux A."/>
            <person name="Briand M."/>
            <person name="Roulet A."/>
            <person name="Bouchez O."/>
            <person name="Jacobson D."/>
            <person name="Barret M."/>
        </authorList>
    </citation>
    <scope>NUCLEOTIDE SEQUENCE [LARGE SCALE GENOMIC DNA]</scope>
    <source>
        <strain evidence="2 3">CFBP13511</strain>
    </source>
</reference>
<organism evidence="2 3">
    <name type="scientific">Erwinia persicina</name>
    <dbReference type="NCBI Taxonomy" id="55211"/>
    <lineage>
        <taxon>Bacteria</taxon>
        <taxon>Pseudomonadati</taxon>
        <taxon>Pseudomonadota</taxon>
        <taxon>Gammaproteobacteria</taxon>
        <taxon>Enterobacterales</taxon>
        <taxon>Erwiniaceae</taxon>
        <taxon>Erwinia</taxon>
    </lineage>
</organism>
<proteinExistence type="predicted"/>
<protein>
    <submittedName>
        <fullName evidence="2">Uncharacterized protein</fullName>
    </submittedName>
</protein>
<dbReference type="Proteomes" id="UP000661012">
    <property type="component" value="Unassembled WGS sequence"/>
</dbReference>
<dbReference type="AlphaFoldDB" id="A0A4U3F9Q6"/>
<keyword evidence="4" id="KW-1185">Reference proteome</keyword>
<evidence type="ECO:0000313" key="1">
    <source>
        <dbReference type="EMBL" id="MBD8107709.1"/>
    </source>
</evidence>
<dbReference type="GeneID" id="67474735"/>
<name>A0A4U3F9Q6_9GAMM</name>
<dbReference type="OrthoDB" id="6608661at2"/>
<evidence type="ECO:0000313" key="2">
    <source>
        <dbReference type="EMBL" id="TKJ90341.1"/>
    </source>
</evidence>
<gene>
    <name evidence="2" type="ORF">EpCFBP13511_10745</name>
    <name evidence="1" type="ORF">IFT93_15015</name>
</gene>
<dbReference type="EMBL" id="QGAC01000009">
    <property type="protein sequence ID" value="TKJ90341.1"/>
    <property type="molecule type" value="Genomic_DNA"/>
</dbReference>
<dbReference type="EMBL" id="JACYNN010000011">
    <property type="protein sequence ID" value="MBD8107709.1"/>
    <property type="molecule type" value="Genomic_DNA"/>
</dbReference>
<reference evidence="1 4" key="2">
    <citation type="journal article" date="2020" name="FEMS Microbiol. Ecol.">
        <title>Temporal dynamics of bacterial communities during seed development and maturation.</title>
        <authorList>
            <person name="Chesneau G."/>
            <person name="Torres-Cortes G."/>
            <person name="Briand M."/>
            <person name="Darrasse A."/>
            <person name="Preveaux A."/>
            <person name="Marais C."/>
            <person name="Jacques M.A."/>
            <person name="Shade A."/>
            <person name="Barret M."/>
        </authorList>
    </citation>
    <scope>NUCLEOTIDE SEQUENCE [LARGE SCALE GENOMIC DNA]</scope>
    <source>
        <strain evidence="1 4">CFBP13732</strain>
    </source>
</reference>
<dbReference type="RefSeq" id="WP_137269210.1">
    <property type="nucleotide sequence ID" value="NZ_CP082141.1"/>
</dbReference>
<comment type="caution">
    <text evidence="2">The sequence shown here is derived from an EMBL/GenBank/DDBJ whole genome shotgun (WGS) entry which is preliminary data.</text>
</comment>
<accession>A0A4U3F9Q6</accession>
<sequence>MIPGFICHWMAKRACKHHIAERFEQNYLQFMRQPEGTFDEEIFIQNLQQRLRLMVTLRSLPPQSWLRVMSPVGRDEINKWATEYLYQQRTLVPLLRWNGLPLVLASLIQSAPEAMDFLFISQDPLYRRLATLRRCRDNSLLSHRPLAVFVFIDERLPESPLMPFLLNGNRLRVTAVFPHTLTRLHMEIQTLIPVGMPDTPSFRVIGQRYAPDAWEDAVAANFQQLCRFPTYWGQWDDISVLLHG</sequence>
<evidence type="ECO:0000313" key="3">
    <source>
        <dbReference type="Proteomes" id="UP000306393"/>
    </source>
</evidence>
<evidence type="ECO:0000313" key="4">
    <source>
        <dbReference type="Proteomes" id="UP000661012"/>
    </source>
</evidence>
<dbReference type="Proteomes" id="UP000306393">
    <property type="component" value="Unassembled WGS sequence"/>
</dbReference>